<dbReference type="AlphaFoldDB" id="A0A9P3UUI9"/>
<feature type="region of interest" description="Disordered" evidence="1">
    <location>
        <begin position="26"/>
        <end position="436"/>
    </location>
</feature>
<feature type="compositionally biased region" description="Polar residues" evidence="1">
    <location>
        <begin position="188"/>
        <end position="200"/>
    </location>
</feature>
<feature type="compositionally biased region" description="Low complexity" evidence="1">
    <location>
        <begin position="401"/>
        <end position="410"/>
    </location>
</feature>
<name>A0A9P3UUI9_LYOSH</name>
<proteinExistence type="predicted"/>
<gene>
    <name evidence="2" type="ORF">LshimejAT787_2600010</name>
</gene>
<sequence>MSLCWYNVVGDPEDDLEEGELEYQELQRERKKKERAEKKASEKEAKAAEKEAKAAEKEAKVAEKKAKAAEKKAKAAEKRDRSTKSTAEKKAEKAKESDLPADVDRTGEGQAAAKNAVQADGVGADNGQSGLKNRWRCDDRPWESTGGDATTEGYGTGGDMTGGDIAPSEEGDTTDPDVSMISEPSVDVQETTGHTVTLPSPIQPSVRRQRSMVPDSPEVIKEKKRRRQLPATSSTKGKKKYIFDSSSDDSDGMGGLDQFWLRHKIPNVQTRETEGDDHAVSPHSLEAASSVTEAPPVRLQPTPIVAPARPGTQASASHPPSRRRSDFFKPRQGTQAPAMRNVAASAASASPLLASPQIHDGPPHRPFAAQQATSAPSPYLDIRQARRASFPTHIEPRALPSSSAQGSSTSTPVVQMAPPPSSTRGEFSHWLPVSQY</sequence>
<dbReference type="EMBL" id="BRPK01000026">
    <property type="protein sequence ID" value="GLB45668.1"/>
    <property type="molecule type" value="Genomic_DNA"/>
</dbReference>
<dbReference type="Proteomes" id="UP001063166">
    <property type="component" value="Unassembled WGS sequence"/>
</dbReference>
<feature type="compositionally biased region" description="Basic and acidic residues" evidence="1">
    <location>
        <begin position="271"/>
        <end position="280"/>
    </location>
</feature>
<reference evidence="2" key="1">
    <citation type="submission" date="2022-07" db="EMBL/GenBank/DDBJ databases">
        <title>The genome of Lyophyllum shimeji provides insight into the initial evolution of ectomycorrhizal fungal genome.</title>
        <authorList>
            <person name="Kobayashi Y."/>
            <person name="Shibata T."/>
            <person name="Hirakawa H."/>
            <person name="Shigenobu S."/>
            <person name="Nishiyama T."/>
            <person name="Yamada A."/>
            <person name="Hasebe M."/>
            <person name="Kawaguchi M."/>
        </authorList>
    </citation>
    <scope>NUCLEOTIDE SEQUENCE</scope>
    <source>
        <strain evidence="2">AT787</strain>
    </source>
</reference>
<keyword evidence="3" id="KW-1185">Reference proteome</keyword>
<protein>
    <submittedName>
        <fullName evidence="2">Uncharacterized protein</fullName>
    </submittedName>
</protein>
<evidence type="ECO:0000313" key="2">
    <source>
        <dbReference type="EMBL" id="GLB45668.1"/>
    </source>
</evidence>
<feature type="compositionally biased region" description="Low complexity" evidence="1">
    <location>
        <begin position="343"/>
        <end position="356"/>
    </location>
</feature>
<feature type="compositionally biased region" description="Basic and acidic residues" evidence="1">
    <location>
        <begin position="34"/>
        <end position="107"/>
    </location>
</feature>
<evidence type="ECO:0000256" key="1">
    <source>
        <dbReference type="SAM" id="MobiDB-lite"/>
    </source>
</evidence>
<organism evidence="2 3">
    <name type="scientific">Lyophyllum shimeji</name>
    <name type="common">Hon-shimeji</name>
    <name type="synonym">Tricholoma shimeji</name>
    <dbReference type="NCBI Taxonomy" id="47721"/>
    <lineage>
        <taxon>Eukaryota</taxon>
        <taxon>Fungi</taxon>
        <taxon>Dikarya</taxon>
        <taxon>Basidiomycota</taxon>
        <taxon>Agaricomycotina</taxon>
        <taxon>Agaricomycetes</taxon>
        <taxon>Agaricomycetidae</taxon>
        <taxon>Agaricales</taxon>
        <taxon>Tricholomatineae</taxon>
        <taxon>Lyophyllaceae</taxon>
        <taxon>Lyophyllum</taxon>
    </lineage>
</organism>
<accession>A0A9P3UUI9</accession>
<comment type="caution">
    <text evidence="2">The sequence shown here is derived from an EMBL/GenBank/DDBJ whole genome shotgun (WGS) entry which is preliminary data.</text>
</comment>
<evidence type="ECO:0000313" key="3">
    <source>
        <dbReference type="Proteomes" id="UP001063166"/>
    </source>
</evidence>